<feature type="transmembrane region" description="Helical" evidence="8">
    <location>
        <begin position="414"/>
        <end position="438"/>
    </location>
</feature>
<dbReference type="RefSeq" id="XP_013333380.1">
    <property type="nucleotide sequence ID" value="XM_013477926.1"/>
</dbReference>
<dbReference type="AlphaFoldDB" id="U6M2S3"/>
<keyword evidence="2 9" id="KW-0732">Signal</keyword>
<feature type="chain" id="PRO_5004675538" evidence="9">
    <location>
        <begin position="30"/>
        <end position="475"/>
    </location>
</feature>
<evidence type="ECO:0000256" key="3">
    <source>
        <dbReference type="ARBA" id="ARBA00022737"/>
    </source>
</evidence>
<keyword evidence="3" id="KW-0677">Repeat</keyword>
<dbReference type="OMA" id="GVYCRCK"/>
<evidence type="ECO:0000259" key="10">
    <source>
        <dbReference type="PROSITE" id="PS50026"/>
    </source>
</evidence>
<dbReference type="VEuPathDB" id="ToxoDB:EMWEY_00022960"/>
<feature type="signal peptide" evidence="9">
    <location>
        <begin position="1"/>
        <end position="29"/>
    </location>
</feature>
<evidence type="ECO:0000313" key="11">
    <source>
        <dbReference type="EMBL" id="CDJ56729.1"/>
    </source>
</evidence>
<evidence type="ECO:0000313" key="12">
    <source>
        <dbReference type="Proteomes" id="UP000030763"/>
    </source>
</evidence>
<dbReference type="PANTHER" id="PTHR24039">
    <property type="entry name" value="FIBRILLIN-RELATED"/>
    <property type="match status" value="1"/>
</dbReference>
<dbReference type="InterPro" id="IPR000742">
    <property type="entry name" value="EGF"/>
</dbReference>
<evidence type="ECO:0000256" key="9">
    <source>
        <dbReference type="SAM" id="SignalP"/>
    </source>
</evidence>
<feature type="region of interest" description="Disordered" evidence="7">
    <location>
        <begin position="60"/>
        <end position="81"/>
    </location>
</feature>
<comment type="caution">
    <text evidence="6">Lacks conserved residue(s) required for the propagation of feature annotation.</text>
</comment>
<keyword evidence="1 6" id="KW-0245">EGF-like domain</keyword>
<evidence type="ECO:0000256" key="4">
    <source>
        <dbReference type="ARBA" id="ARBA00022837"/>
    </source>
</evidence>
<dbReference type="OrthoDB" id="10045365at2759"/>
<reference evidence="11" key="2">
    <citation type="submission" date="2013-10" db="EMBL/GenBank/DDBJ databases">
        <authorList>
            <person name="Aslett M."/>
        </authorList>
    </citation>
    <scope>NUCLEOTIDE SEQUENCE [LARGE SCALE GENOMIC DNA]</scope>
    <source>
        <strain evidence="11">Weybridge</strain>
    </source>
</reference>
<feature type="domain" description="EGF-like" evidence="10">
    <location>
        <begin position="222"/>
        <end position="261"/>
    </location>
</feature>
<keyword evidence="8" id="KW-0812">Transmembrane</keyword>
<dbReference type="PROSITE" id="PS50026">
    <property type="entry name" value="EGF_3"/>
    <property type="match status" value="1"/>
</dbReference>
<gene>
    <name evidence="11" type="ORF">EMWEY_00022960</name>
</gene>
<accession>U6M2S3</accession>
<proteinExistence type="predicted"/>
<dbReference type="PANTHER" id="PTHR24039:SF28">
    <property type="entry name" value="EGF-LIKE DOMAIN-CONTAINING PROTEIN"/>
    <property type="match status" value="1"/>
</dbReference>
<sequence length="475" mass="50731">MTLKTLCNCLYCFACLSLLRVSLVADAEALGSSLQASINAAAAISSSALSSGTVGNATTTDGSGGSINSSMDGTPTSSDDLTEEERIAQIVAEDIPELDWRVLEGWTLPENNVYRNYLCRFGALGVPCWDSLGIYPNADYQGWPIPIYCPPGSCCGDVMGELKCRPSCTSGWSVMDSSQCSCKIHEHKCPEDAVCDDSDTTRYGGVYCRCKDGYVGDGVVCHPDPCADSTKNRCSPGTCKGRPNGTAYCVCPTGYTWDDADLLSPACVLKSLCLDNPCGPAEAVLECRTESTTEYTCVCRPGYEVGSVNGKKTCVETSNAVKCEHNPCGTEGLLSCTDTPSGPECQCKNLYRLVTEQRQKKCIYSPCEDQACGDSAATKSCQAGISTYTCVCNTNYKLETVDGMPKCVAAETDLTLFIICAAVVGVLLLISVISCIILRRRMLRRNALEAYTEDSLEVSMGAHQDGITASSSAWM</sequence>
<reference evidence="11" key="1">
    <citation type="submission" date="2013-10" db="EMBL/GenBank/DDBJ databases">
        <title>Genomic analysis of the causative agents of coccidiosis in chickens.</title>
        <authorList>
            <person name="Reid A.J."/>
            <person name="Blake D."/>
            <person name="Billington K."/>
            <person name="Browne H."/>
            <person name="Dunn M."/>
            <person name="Hung S."/>
            <person name="Kawahara F."/>
            <person name="Miranda-Saavedra D."/>
            <person name="Mourier T."/>
            <person name="Nagra H."/>
            <person name="Otto T.D."/>
            <person name="Rawlings N."/>
            <person name="Sanchez A."/>
            <person name="Sanders M."/>
            <person name="Subramaniam C."/>
            <person name="Tay Y."/>
            <person name="Dear P."/>
            <person name="Doerig C."/>
            <person name="Gruber A."/>
            <person name="Parkinson J."/>
            <person name="Shirley M."/>
            <person name="Wan K.L."/>
            <person name="Berriman M."/>
            <person name="Tomley F."/>
            <person name="Pain A."/>
        </authorList>
    </citation>
    <scope>NUCLEOTIDE SEQUENCE [LARGE SCALE GENOMIC DNA]</scope>
    <source>
        <strain evidence="11">Weybridge</strain>
    </source>
</reference>
<dbReference type="Proteomes" id="UP000030763">
    <property type="component" value="Unassembled WGS sequence"/>
</dbReference>
<dbReference type="SMART" id="SM00181">
    <property type="entry name" value="EGF"/>
    <property type="match status" value="5"/>
</dbReference>
<evidence type="ECO:0000256" key="7">
    <source>
        <dbReference type="SAM" id="MobiDB-lite"/>
    </source>
</evidence>
<name>U6M2S3_EIMMA</name>
<keyword evidence="12" id="KW-1185">Reference proteome</keyword>
<keyword evidence="8" id="KW-0472">Membrane</keyword>
<dbReference type="EMBL" id="HG719084">
    <property type="protein sequence ID" value="CDJ56729.1"/>
    <property type="molecule type" value="Genomic_DNA"/>
</dbReference>
<dbReference type="GeneID" id="25336282"/>
<evidence type="ECO:0000256" key="8">
    <source>
        <dbReference type="SAM" id="Phobius"/>
    </source>
</evidence>
<keyword evidence="8" id="KW-1133">Transmembrane helix</keyword>
<keyword evidence="5" id="KW-0325">Glycoprotein</keyword>
<dbReference type="Gene3D" id="2.10.25.10">
    <property type="entry name" value="Laminin"/>
    <property type="match status" value="3"/>
</dbReference>
<evidence type="ECO:0000256" key="2">
    <source>
        <dbReference type="ARBA" id="ARBA00022729"/>
    </source>
</evidence>
<organism evidence="11 12">
    <name type="scientific">Eimeria maxima</name>
    <name type="common">Coccidian parasite</name>
    <dbReference type="NCBI Taxonomy" id="5804"/>
    <lineage>
        <taxon>Eukaryota</taxon>
        <taxon>Sar</taxon>
        <taxon>Alveolata</taxon>
        <taxon>Apicomplexa</taxon>
        <taxon>Conoidasida</taxon>
        <taxon>Coccidia</taxon>
        <taxon>Eucoccidiorida</taxon>
        <taxon>Eimeriorina</taxon>
        <taxon>Eimeriidae</taxon>
        <taxon>Eimeria</taxon>
    </lineage>
</organism>
<keyword evidence="4" id="KW-0106">Calcium</keyword>
<evidence type="ECO:0000256" key="6">
    <source>
        <dbReference type="PROSITE-ProRule" id="PRU00076"/>
    </source>
</evidence>
<evidence type="ECO:0000256" key="1">
    <source>
        <dbReference type="ARBA" id="ARBA00022536"/>
    </source>
</evidence>
<protein>
    <submittedName>
        <fullName evidence="11">Microneme protein, putative</fullName>
    </submittedName>
</protein>
<feature type="compositionally biased region" description="Polar residues" evidence="7">
    <location>
        <begin position="60"/>
        <end position="79"/>
    </location>
</feature>
<evidence type="ECO:0000256" key="5">
    <source>
        <dbReference type="ARBA" id="ARBA00023180"/>
    </source>
</evidence>